<dbReference type="GO" id="GO:0005829">
    <property type="term" value="C:cytosol"/>
    <property type="evidence" value="ECO:0007669"/>
    <property type="project" value="UniProtKB-SubCell"/>
</dbReference>
<dbReference type="AlphaFoldDB" id="A0AAN9LCM8"/>
<dbReference type="GO" id="GO:0008233">
    <property type="term" value="F:peptidase activity"/>
    <property type="evidence" value="ECO:0007669"/>
    <property type="project" value="UniProtKB-ARBA"/>
</dbReference>
<evidence type="ECO:0000256" key="1">
    <source>
        <dbReference type="ARBA" id="ARBA00004514"/>
    </source>
</evidence>
<evidence type="ECO:0000313" key="7">
    <source>
        <dbReference type="EMBL" id="KAK7331768.1"/>
    </source>
</evidence>
<dbReference type="PANTHER" id="PTHR42695">
    <property type="entry name" value="GLUTAMINE AMIDOTRANSFERASE YLR126C-RELATED"/>
    <property type="match status" value="1"/>
</dbReference>
<dbReference type="GO" id="GO:0019760">
    <property type="term" value="P:glucosinolate metabolic process"/>
    <property type="evidence" value="ECO:0007669"/>
    <property type="project" value="UniProtKB-ARBA"/>
</dbReference>
<dbReference type="Proteomes" id="UP001374584">
    <property type="component" value="Unassembled WGS sequence"/>
</dbReference>
<proteinExistence type="inferred from homology"/>
<dbReference type="InterPro" id="IPR029062">
    <property type="entry name" value="Class_I_gatase-like"/>
</dbReference>
<dbReference type="CDD" id="cd01741">
    <property type="entry name" value="GATase1_1"/>
    <property type="match status" value="1"/>
</dbReference>
<dbReference type="PANTHER" id="PTHR42695:SF19">
    <property type="entry name" value="CLASS I GLUTAMINE AMIDOTRANSFERASE"/>
    <property type="match status" value="1"/>
</dbReference>
<reference evidence="7 8" key="1">
    <citation type="submission" date="2024-01" db="EMBL/GenBank/DDBJ databases">
        <title>The genomes of 5 underutilized Papilionoideae crops provide insights into root nodulation and disease resistanc.</title>
        <authorList>
            <person name="Jiang F."/>
        </authorList>
    </citation>
    <scope>NUCLEOTIDE SEQUENCE [LARGE SCALE GENOMIC DNA]</scope>
    <source>
        <strain evidence="7">JINMINGXINNONG_FW02</strain>
        <tissue evidence="7">Leaves</tissue>
    </source>
</reference>
<comment type="similarity">
    <text evidence="3">Belongs to the peptidase C26 family.</text>
</comment>
<keyword evidence="5" id="KW-0378">Hydrolase</keyword>
<dbReference type="Pfam" id="PF00117">
    <property type="entry name" value="GATase"/>
    <property type="match status" value="1"/>
</dbReference>
<organism evidence="7 8">
    <name type="scientific">Phaseolus coccineus</name>
    <name type="common">Scarlet runner bean</name>
    <name type="synonym">Phaseolus multiflorus</name>
    <dbReference type="NCBI Taxonomy" id="3886"/>
    <lineage>
        <taxon>Eukaryota</taxon>
        <taxon>Viridiplantae</taxon>
        <taxon>Streptophyta</taxon>
        <taxon>Embryophyta</taxon>
        <taxon>Tracheophyta</taxon>
        <taxon>Spermatophyta</taxon>
        <taxon>Magnoliopsida</taxon>
        <taxon>eudicotyledons</taxon>
        <taxon>Gunneridae</taxon>
        <taxon>Pentapetalae</taxon>
        <taxon>rosids</taxon>
        <taxon>fabids</taxon>
        <taxon>Fabales</taxon>
        <taxon>Fabaceae</taxon>
        <taxon>Papilionoideae</taxon>
        <taxon>50 kb inversion clade</taxon>
        <taxon>NPAAA clade</taxon>
        <taxon>indigoferoid/millettioid clade</taxon>
        <taxon>Phaseoleae</taxon>
        <taxon>Phaseolus</taxon>
    </lineage>
</organism>
<sequence>MVIKEATNKNNNIQILSLSLCLDISEMGEVGEKRYALLMCGEDSEYLLKMHGGCYGIFGRVLAEEGERWDLYKVVQGHFPEHHHLSLYDGFVITGSCYDAHANDPWILDLLQLVNKLDTMHKKILGICFGHQIIGRALGGKVGRSPKGWDIGVKAINLSSSLPLSFSSLNLPSKLSIYKCHRDEILELPPKAEVIAWSEMCGIEMFSYGDHIFGIQGHPEFTHDILLHFIDRIITRNLVQEAFALDAKDKAALVEPDKEILKRLCVNFLKGRL</sequence>
<keyword evidence="8" id="KW-1185">Reference proteome</keyword>
<dbReference type="Gene3D" id="3.40.50.880">
    <property type="match status" value="1"/>
</dbReference>
<dbReference type="InterPro" id="IPR017926">
    <property type="entry name" value="GATASE"/>
</dbReference>
<comment type="subcellular location">
    <subcellularLocation>
        <location evidence="1">Cytoplasm</location>
        <location evidence="1">Cytosol</location>
    </subcellularLocation>
</comment>
<keyword evidence="4" id="KW-0963">Cytoplasm</keyword>
<dbReference type="InterPro" id="IPR044992">
    <property type="entry name" value="ChyE-like"/>
</dbReference>
<evidence type="ECO:0000256" key="2">
    <source>
        <dbReference type="ARBA" id="ARBA00005179"/>
    </source>
</evidence>
<comment type="pathway">
    <text evidence="2">Secondary metabolite biosynthesis.</text>
</comment>
<name>A0AAN9LCM8_PHACN</name>
<evidence type="ECO:0000256" key="3">
    <source>
        <dbReference type="ARBA" id="ARBA00011083"/>
    </source>
</evidence>
<dbReference type="PROSITE" id="PS51273">
    <property type="entry name" value="GATASE_TYPE_1"/>
    <property type="match status" value="1"/>
</dbReference>
<evidence type="ECO:0000313" key="8">
    <source>
        <dbReference type="Proteomes" id="UP001374584"/>
    </source>
</evidence>
<feature type="domain" description="Glutamine amidotransferase" evidence="6">
    <location>
        <begin position="85"/>
        <end position="223"/>
    </location>
</feature>
<comment type="caution">
    <text evidence="7">The sequence shown here is derived from an EMBL/GenBank/DDBJ whole genome shotgun (WGS) entry which is preliminary data.</text>
</comment>
<dbReference type="FunFam" id="3.40.50.880:FF:000040">
    <property type="entry name" value="Gamma-glutamyl peptidase 5"/>
    <property type="match status" value="1"/>
</dbReference>
<dbReference type="SUPFAM" id="SSF52317">
    <property type="entry name" value="Class I glutamine amidotransferase-like"/>
    <property type="match status" value="1"/>
</dbReference>
<evidence type="ECO:0000256" key="4">
    <source>
        <dbReference type="ARBA" id="ARBA00022490"/>
    </source>
</evidence>
<evidence type="ECO:0000256" key="5">
    <source>
        <dbReference type="ARBA" id="ARBA00022801"/>
    </source>
</evidence>
<dbReference type="EMBL" id="JAYMYR010000011">
    <property type="protein sequence ID" value="KAK7331768.1"/>
    <property type="molecule type" value="Genomic_DNA"/>
</dbReference>
<evidence type="ECO:0000259" key="6">
    <source>
        <dbReference type="Pfam" id="PF00117"/>
    </source>
</evidence>
<accession>A0AAN9LCM8</accession>
<gene>
    <name evidence="7" type="ORF">VNO80_28508</name>
</gene>
<protein>
    <recommendedName>
        <fullName evidence="6">Glutamine amidotransferase domain-containing protein</fullName>
    </recommendedName>
</protein>